<evidence type="ECO:0000313" key="2">
    <source>
        <dbReference type="EMBL" id="VAX06296.1"/>
    </source>
</evidence>
<dbReference type="AlphaFoldDB" id="A0A3B1AK46"/>
<proteinExistence type="predicted"/>
<dbReference type="PANTHER" id="PTHR30383:SF24">
    <property type="entry name" value="THIOESTERASE 1_PROTEASE 1_LYSOPHOSPHOLIPASE L1"/>
    <property type="match status" value="1"/>
</dbReference>
<dbReference type="GO" id="GO:0004064">
    <property type="term" value="F:arylesterase activity"/>
    <property type="evidence" value="ECO:0007669"/>
    <property type="project" value="UniProtKB-EC"/>
</dbReference>
<dbReference type="PANTHER" id="PTHR30383">
    <property type="entry name" value="THIOESTERASE 1/PROTEASE 1/LYSOPHOSPHOLIPASE L1"/>
    <property type="match status" value="1"/>
</dbReference>
<feature type="non-terminal residue" evidence="2">
    <location>
        <position position="1"/>
    </location>
</feature>
<dbReference type="Pfam" id="PF13472">
    <property type="entry name" value="Lipase_GDSL_2"/>
    <property type="match status" value="1"/>
</dbReference>
<gene>
    <name evidence="2" type="ORF">MNBD_ALPHA03-2176</name>
</gene>
<dbReference type="InterPro" id="IPR051532">
    <property type="entry name" value="Ester_Hydrolysis_Enzymes"/>
</dbReference>
<dbReference type="EC" id="3.1.1.2" evidence="2"/>
<feature type="domain" description="SGNH hydrolase-type esterase" evidence="1">
    <location>
        <begin position="2"/>
        <end position="118"/>
    </location>
</feature>
<dbReference type="GO" id="GO:0004622">
    <property type="term" value="F:phosphatidylcholine lysophospholipase activity"/>
    <property type="evidence" value="ECO:0007669"/>
    <property type="project" value="TreeGrafter"/>
</dbReference>
<dbReference type="InterPro" id="IPR013830">
    <property type="entry name" value="SGNH_hydro"/>
</dbReference>
<dbReference type="Gene3D" id="3.40.50.1110">
    <property type="entry name" value="SGNH hydrolase"/>
    <property type="match status" value="1"/>
</dbReference>
<protein>
    <submittedName>
        <fullName evidence="2">Arylesterase</fullName>
        <ecNumber evidence="2">3.1.1.2</ecNumber>
    </submittedName>
</protein>
<evidence type="ECO:0000259" key="1">
    <source>
        <dbReference type="Pfam" id="PF13472"/>
    </source>
</evidence>
<name>A0A3B1AK46_9ZZZZ</name>
<dbReference type="InterPro" id="IPR036514">
    <property type="entry name" value="SGNH_hydro_sf"/>
</dbReference>
<dbReference type="EMBL" id="UOFW01000160">
    <property type="protein sequence ID" value="VAX06296.1"/>
    <property type="molecule type" value="Genomic_DNA"/>
</dbReference>
<sequence length="136" mass="14962">ETTAGGLSRLGPALAQHQAAIVIIELGANDGLRGLPLTQMRDNLQKMITAAKSRGADVLLIGMRLPPNYGPRYTRGFQNIYLELAKENSIAVLPFLLEGVSEKREWMQADNLHPNAAAQPRLLENVWPSLLPQLKK</sequence>
<keyword evidence="2" id="KW-0378">Hydrolase</keyword>
<accession>A0A3B1AK46</accession>
<dbReference type="CDD" id="cd01822">
    <property type="entry name" value="Lysophospholipase_L1_like"/>
    <property type="match status" value="1"/>
</dbReference>
<reference evidence="2" key="1">
    <citation type="submission" date="2018-06" db="EMBL/GenBank/DDBJ databases">
        <authorList>
            <person name="Zhirakovskaya E."/>
        </authorList>
    </citation>
    <scope>NUCLEOTIDE SEQUENCE</scope>
</reference>
<dbReference type="SUPFAM" id="SSF52266">
    <property type="entry name" value="SGNH hydrolase"/>
    <property type="match status" value="1"/>
</dbReference>
<organism evidence="2">
    <name type="scientific">hydrothermal vent metagenome</name>
    <dbReference type="NCBI Taxonomy" id="652676"/>
    <lineage>
        <taxon>unclassified sequences</taxon>
        <taxon>metagenomes</taxon>
        <taxon>ecological metagenomes</taxon>
    </lineage>
</organism>